<reference evidence="1" key="1">
    <citation type="submission" date="2019-03" db="EMBL/GenBank/DDBJ databases">
        <title>Candidatus Syntrophosphaera thermopropionivorans: a novel player in syntrophic propionate oxidation during anaerobic digestion.</title>
        <authorList>
            <person name="Dyksma S."/>
        </authorList>
    </citation>
    <scope>NUCLEOTIDE SEQUENCE</scope>
    <source>
        <strain evidence="1">W5</strain>
    </source>
</reference>
<name>A0AC61QHR2_9BACT</name>
<proteinExistence type="predicted"/>
<protein>
    <submittedName>
        <fullName evidence="1">Uncharacterized protein</fullName>
    </submittedName>
</protein>
<evidence type="ECO:0000313" key="1">
    <source>
        <dbReference type="EMBL" id="TDF72484.1"/>
    </source>
</evidence>
<dbReference type="EMBL" id="SMOG01000032">
    <property type="protein sequence ID" value="TDF72484.1"/>
    <property type="molecule type" value="Genomic_DNA"/>
</dbReference>
<keyword evidence="2" id="KW-1185">Reference proteome</keyword>
<comment type="caution">
    <text evidence="1">The sequence shown here is derived from an EMBL/GenBank/DDBJ whole genome shotgun (WGS) entry which is preliminary data.</text>
</comment>
<feature type="non-terminal residue" evidence="1">
    <location>
        <position position="368"/>
    </location>
</feature>
<gene>
    <name evidence="1" type="ORF">E0946_06735</name>
</gene>
<organism evidence="1 2">
    <name type="scientific">Candidatus Syntrophosphaera thermopropionivorans</name>
    <dbReference type="NCBI Taxonomy" id="2593015"/>
    <lineage>
        <taxon>Bacteria</taxon>
        <taxon>Pseudomonadati</taxon>
        <taxon>Candidatus Cloacimonadota</taxon>
        <taxon>Candidatus Cloacimonadia</taxon>
        <taxon>Candidatus Cloacimonadales</taxon>
        <taxon>Candidatus Cloacimonadaceae</taxon>
        <taxon>Candidatus Syntrophosphaera</taxon>
    </lineage>
</organism>
<sequence>MAGINLKKNILMGGSFRAIIMIFSFFCSLITARYLGVELKGEYSYLVTVGGFLWMILDLGVYRSYPYLIRKYPDKIYNLFKWATLTFILEAIILSALGISLLKVWSKILDYNFKPEYMLLFIGYITLSKYFMQMQSIYLGMNKILIQSLGDILNSGLCLLFFLLAFIFIKNGDRLSVIFIATLMAVGIAIIYFLINSKPRTLPKGLNFKFITSAYSYGIRVFLSSIIIMLLIRVDIVLIKRMLGFREVGIYSIAAHIVDMLQVASNLVGGYLFVKLSDTEDDFTKWQLMKKIMMLFGAFLTVANLAFVFLGKLLLRILYGIDFVPAYGVYLWLIPASYGLSFGSFFNNYLNSKGFPPITILIPAISLG</sequence>
<accession>A0AC61QHR2</accession>
<dbReference type="Proteomes" id="UP000294588">
    <property type="component" value="Unassembled WGS sequence"/>
</dbReference>
<evidence type="ECO:0000313" key="2">
    <source>
        <dbReference type="Proteomes" id="UP000294588"/>
    </source>
</evidence>